<gene>
    <name evidence="2" type="ORF">MPEBLZ_02952</name>
</gene>
<reference evidence="2 3" key="1">
    <citation type="submission" date="2015-09" db="EMBL/GenBank/DDBJ databases">
        <title>A metagenomics-based metabolic model of nitrate-dependent anaerobic oxidation of methane by Methanoperedens-like archaea.</title>
        <authorList>
            <person name="Arshad A."/>
            <person name="Speth D.R."/>
            <person name="De Graaf R.M."/>
            <person name="Op Den Camp H.J."/>
            <person name="Jetten M.S."/>
            <person name="Welte C.U."/>
        </authorList>
    </citation>
    <scope>NUCLEOTIDE SEQUENCE [LARGE SCALE GENOMIC DNA]</scope>
</reference>
<dbReference type="Proteomes" id="UP000050360">
    <property type="component" value="Unassembled WGS sequence"/>
</dbReference>
<evidence type="ECO:0000313" key="2">
    <source>
        <dbReference type="EMBL" id="KPQ42494.1"/>
    </source>
</evidence>
<keyword evidence="1" id="KW-0472">Membrane</keyword>
<comment type="caution">
    <text evidence="2">The sequence shown here is derived from an EMBL/GenBank/DDBJ whole genome shotgun (WGS) entry which is preliminary data.</text>
</comment>
<keyword evidence="1" id="KW-1133">Transmembrane helix</keyword>
<feature type="transmembrane region" description="Helical" evidence="1">
    <location>
        <begin position="15"/>
        <end position="35"/>
    </location>
</feature>
<protein>
    <submittedName>
        <fullName evidence="2">Uncharacterized protein</fullName>
    </submittedName>
</protein>
<organism evidence="2 3">
    <name type="scientific">Candidatus Methanoperedens nitratireducens</name>
    <dbReference type="NCBI Taxonomy" id="1392998"/>
    <lineage>
        <taxon>Archaea</taxon>
        <taxon>Methanobacteriati</taxon>
        <taxon>Methanobacteriota</taxon>
        <taxon>Stenosarchaea group</taxon>
        <taxon>Methanomicrobia</taxon>
        <taxon>Methanosarcinales</taxon>
        <taxon>ANME-2 cluster</taxon>
        <taxon>Candidatus Methanoperedentaceae</taxon>
        <taxon>Candidatus Methanoperedens</taxon>
    </lineage>
</organism>
<feature type="transmembrane region" description="Helical" evidence="1">
    <location>
        <begin position="47"/>
        <end position="69"/>
    </location>
</feature>
<dbReference type="AlphaFoldDB" id="A0A0P8AE56"/>
<name>A0A0P8AE56_9EURY</name>
<proteinExistence type="predicted"/>
<accession>A0A0P8AE56</accession>
<evidence type="ECO:0000313" key="3">
    <source>
        <dbReference type="Proteomes" id="UP000050360"/>
    </source>
</evidence>
<sequence length="100" mass="11313">MIGTSEMLHRQIEKFLFLLIPFLLIVWIVIERVNLRKMAHSHDKGKWAIPLGVITFIAVLNSIIFSFLSMVVLDSIEMDRVFGDSGMLAMMVIVPLIPSG</sequence>
<keyword evidence="1" id="KW-0812">Transmembrane</keyword>
<dbReference type="EMBL" id="LKCM01000230">
    <property type="protein sequence ID" value="KPQ42494.1"/>
    <property type="molecule type" value="Genomic_DNA"/>
</dbReference>
<evidence type="ECO:0000256" key="1">
    <source>
        <dbReference type="SAM" id="Phobius"/>
    </source>
</evidence>